<dbReference type="EMBL" id="JABXWD010000014">
    <property type="protein sequence ID" value="MBV6340249.1"/>
    <property type="molecule type" value="Genomic_DNA"/>
</dbReference>
<sequence length="493" mass="56866">MISLASADNTPEKSRWGLRIEWVAGLAKKLQVFFERYSCCFKTKTRDTNGYAYHYIRGQLRMKDKRTFGNIGKEEGVSAQNMQHFMSNSPWSDRNVYDQIHRDIKETPDLQEGGVLILDESADEKAGSNSAGAARQYNGRIGKVDQSQVGVFVAYANLVKHPVWTWVEGDLFLPESWFDESQAKVRKALGIPDDLRFKTKIEIGMESLNRVIDNGVPFEVMCFDGLYGRSEWLRIQIQQSNHIYMAEIPCDTNVYLSKPQLGLPETVKGKRGRPTKRVKVISVQQPIKVRDLLKSGDLQWHRIRVRHIERGEINDDFAMQRVWLRYGDKVVEEWLIIRKESANKHSYALCNASSDTALSKLAWWKCQRYFIERANQDAKSEIGWDEFQAQKYRAWQHHLALTTLACWFAATIKLEFAQNREVDPELAKQFEIEVLPMLSLANIRLLLVSVMPLKQLTIQQAIEQINDTFFNRASSTESRLKKLDNCSSRCGMV</sequence>
<gene>
    <name evidence="2" type="ORF">HWQ67_01495</name>
</gene>
<evidence type="ECO:0000313" key="3">
    <source>
        <dbReference type="Proteomes" id="UP001196980"/>
    </source>
</evidence>
<protein>
    <submittedName>
        <fullName evidence="2">IS701 family transposase</fullName>
    </submittedName>
</protein>
<keyword evidence="3" id="KW-1185">Reference proteome</keyword>
<evidence type="ECO:0000259" key="1">
    <source>
        <dbReference type="Pfam" id="PF13546"/>
    </source>
</evidence>
<comment type="caution">
    <text evidence="2">The sequence shown here is derived from an EMBL/GenBank/DDBJ whole genome shotgun (WGS) entry which is preliminary data.</text>
</comment>
<dbReference type="PANTHER" id="PTHR33627">
    <property type="entry name" value="TRANSPOSASE"/>
    <property type="match status" value="1"/>
</dbReference>
<reference evidence="2 3" key="1">
    <citation type="journal article" date="2020" name="J Geophys Res Biogeosci">
        <title>Magnetotaxis as an Adaptation to Enable Bacterial Shuttling of Microbial Sulfur and Sulfur Cycling Across Aquatic Oxic#Anoxic Interfaces.</title>
        <authorList>
            <person name="Li J."/>
            <person name="Liu P."/>
            <person name="Wang J."/>
            <person name="Roberts A.P."/>
            <person name="Pan Y."/>
        </authorList>
    </citation>
    <scope>NUCLEOTIDE SEQUENCE [LARGE SCALE GENOMIC DNA]</scope>
    <source>
        <strain evidence="2 3">MYR-1_YQ</strain>
    </source>
</reference>
<dbReference type="RefSeq" id="WP_218250870.1">
    <property type="nucleotide sequence ID" value="NZ_JABXWD010000014.1"/>
</dbReference>
<organism evidence="2 3">
    <name type="scientific">Candidatus Magnetobacterium casense</name>
    <dbReference type="NCBI Taxonomy" id="1455061"/>
    <lineage>
        <taxon>Bacteria</taxon>
        <taxon>Pseudomonadati</taxon>
        <taxon>Nitrospirota</taxon>
        <taxon>Thermodesulfovibrionia</taxon>
        <taxon>Thermodesulfovibrionales</taxon>
        <taxon>Candidatus Magnetobacteriaceae</taxon>
        <taxon>Candidatus Magnetobacterium</taxon>
    </lineage>
</organism>
<dbReference type="Proteomes" id="UP001196980">
    <property type="component" value="Unassembled WGS sequence"/>
</dbReference>
<proteinExistence type="predicted"/>
<dbReference type="PANTHER" id="PTHR33627:SF1">
    <property type="entry name" value="TRANSPOSASE"/>
    <property type="match status" value="1"/>
</dbReference>
<dbReference type="InterPro" id="IPR039365">
    <property type="entry name" value="IS701-like"/>
</dbReference>
<dbReference type="Pfam" id="PF13546">
    <property type="entry name" value="DDE_5"/>
    <property type="match status" value="1"/>
</dbReference>
<evidence type="ECO:0000313" key="2">
    <source>
        <dbReference type="EMBL" id="MBV6340249.1"/>
    </source>
</evidence>
<feature type="domain" description="Transposase IS701-like DDE" evidence="1">
    <location>
        <begin position="37"/>
        <end position="310"/>
    </location>
</feature>
<dbReference type="NCBIfam" id="NF033540">
    <property type="entry name" value="transpos_IS701"/>
    <property type="match status" value="1"/>
</dbReference>
<accession>A0ABS6RUD7</accession>
<name>A0ABS6RUD7_9BACT</name>
<dbReference type="InterPro" id="IPR038721">
    <property type="entry name" value="IS701-like_DDE_dom"/>
</dbReference>